<reference evidence="1 2" key="1">
    <citation type="journal article" date="2014" name="Am. J. Bot.">
        <title>Genome assembly and annotation for red clover (Trifolium pratense; Fabaceae).</title>
        <authorList>
            <person name="Istvanek J."/>
            <person name="Jaros M."/>
            <person name="Krenek A."/>
            <person name="Repkova J."/>
        </authorList>
    </citation>
    <scope>NUCLEOTIDE SEQUENCE [LARGE SCALE GENOMIC DNA]</scope>
    <source>
        <strain evidence="2">cv. Tatra</strain>
        <tissue evidence="1">Young leaves</tissue>
    </source>
</reference>
<proteinExistence type="predicted"/>
<gene>
    <name evidence="1" type="ORF">L195_g061694</name>
</gene>
<sequence length="76" mass="7928">ILLLAGLWVSISKVGMVPPTGVIFVGGQVRSVVVSVLVVQVGCISLWQISNGLVFQNGTGVGWVLRRGGEVVKPSL</sequence>
<name>A0A2K3KBC0_TRIPR</name>
<evidence type="ECO:0000313" key="1">
    <source>
        <dbReference type="EMBL" id="PNX63572.1"/>
    </source>
</evidence>
<feature type="non-terminal residue" evidence="1">
    <location>
        <position position="1"/>
    </location>
</feature>
<reference evidence="1 2" key="2">
    <citation type="journal article" date="2017" name="Front. Plant Sci.">
        <title>Gene Classification and Mining of Molecular Markers Useful in Red Clover (Trifolium pratense) Breeding.</title>
        <authorList>
            <person name="Istvanek J."/>
            <person name="Dluhosova J."/>
            <person name="Dluhos P."/>
            <person name="Patkova L."/>
            <person name="Nedelnik J."/>
            <person name="Repkova J."/>
        </authorList>
    </citation>
    <scope>NUCLEOTIDE SEQUENCE [LARGE SCALE GENOMIC DNA]</scope>
    <source>
        <strain evidence="2">cv. Tatra</strain>
        <tissue evidence="1">Young leaves</tissue>
    </source>
</reference>
<evidence type="ECO:0000313" key="2">
    <source>
        <dbReference type="Proteomes" id="UP000236291"/>
    </source>
</evidence>
<dbReference type="EMBL" id="ASHM01156395">
    <property type="protein sequence ID" value="PNX63572.1"/>
    <property type="molecule type" value="Genomic_DNA"/>
</dbReference>
<dbReference type="Proteomes" id="UP000236291">
    <property type="component" value="Unassembled WGS sequence"/>
</dbReference>
<organism evidence="1 2">
    <name type="scientific">Trifolium pratense</name>
    <name type="common">Red clover</name>
    <dbReference type="NCBI Taxonomy" id="57577"/>
    <lineage>
        <taxon>Eukaryota</taxon>
        <taxon>Viridiplantae</taxon>
        <taxon>Streptophyta</taxon>
        <taxon>Embryophyta</taxon>
        <taxon>Tracheophyta</taxon>
        <taxon>Spermatophyta</taxon>
        <taxon>Magnoliopsida</taxon>
        <taxon>eudicotyledons</taxon>
        <taxon>Gunneridae</taxon>
        <taxon>Pentapetalae</taxon>
        <taxon>rosids</taxon>
        <taxon>fabids</taxon>
        <taxon>Fabales</taxon>
        <taxon>Fabaceae</taxon>
        <taxon>Papilionoideae</taxon>
        <taxon>50 kb inversion clade</taxon>
        <taxon>NPAAA clade</taxon>
        <taxon>Hologalegina</taxon>
        <taxon>IRL clade</taxon>
        <taxon>Trifolieae</taxon>
        <taxon>Trifolium</taxon>
    </lineage>
</organism>
<protein>
    <submittedName>
        <fullName evidence="1">Uncharacterized protein</fullName>
    </submittedName>
</protein>
<comment type="caution">
    <text evidence="1">The sequence shown here is derived from an EMBL/GenBank/DDBJ whole genome shotgun (WGS) entry which is preliminary data.</text>
</comment>
<accession>A0A2K3KBC0</accession>
<dbReference type="AlphaFoldDB" id="A0A2K3KBC0"/>